<reference evidence="4" key="1">
    <citation type="submission" date="2023-03" db="EMBL/GenBank/DDBJ databases">
        <title>Emydomyces testavorans Genome Sequence.</title>
        <authorList>
            <person name="Hoyer L."/>
        </authorList>
    </citation>
    <scope>NUCLEOTIDE SEQUENCE</scope>
    <source>
        <strain evidence="4">16-2883</strain>
    </source>
</reference>
<feature type="domain" description="DUF7168" evidence="3">
    <location>
        <begin position="120"/>
        <end position="238"/>
    </location>
</feature>
<organism evidence="4 5">
    <name type="scientific">Emydomyces testavorans</name>
    <dbReference type="NCBI Taxonomy" id="2070801"/>
    <lineage>
        <taxon>Eukaryota</taxon>
        <taxon>Fungi</taxon>
        <taxon>Dikarya</taxon>
        <taxon>Ascomycota</taxon>
        <taxon>Pezizomycotina</taxon>
        <taxon>Eurotiomycetes</taxon>
        <taxon>Eurotiomycetidae</taxon>
        <taxon>Onygenales</taxon>
        <taxon>Nannizziopsiaceae</taxon>
        <taxon>Emydomyces</taxon>
    </lineage>
</organism>
<accession>A0AAF0DHI1</accession>
<feature type="region of interest" description="Disordered" evidence="1">
    <location>
        <begin position="1"/>
        <end position="38"/>
    </location>
</feature>
<feature type="compositionally biased region" description="Basic and acidic residues" evidence="1">
    <location>
        <begin position="397"/>
        <end position="415"/>
    </location>
</feature>
<dbReference type="AlphaFoldDB" id="A0AAF0DHI1"/>
<sequence length="425" mass="47731">MTPQAHKHPTCDPDVAKNPSRGAPSTTPSAKRRRRTPLHEAKVKILADDPGSVSETPIDNHILDRLRKCIEKANHPNTSEAEAKAALFLSSKLMSQYNVSMADVLNTDAQANRSQNHAGRSVVEIKNIRESRSRATKEAFVRHVAAAMKLFFDCKYYSARESGTITWTFYGIAQNTVSAALAFEMVYNLISHWACDYKGGSTAYSYSMGVAKGLKTMAREEKRIEADLARKGEAQRLAAEESHHQIRRQQELERLRCSNQFGMKETETYPLPQANVNDPIENFASNGDYDCEHGLDYFMPLKREPSADVETPDLEEEAKLDFPMEDTDAIDPLGNLDEQIAKLVKTESSDIQDRAPQTSGSAWASEMQLVRFRTTAGKIADDFMKAQGIKLSRRSRREAAVRDRNAFLQGKKDSKTINVRQNRLE</sequence>
<proteinExistence type="predicted"/>
<name>A0AAF0DHI1_9EURO</name>
<dbReference type="InterPro" id="IPR055592">
    <property type="entry name" value="DUF7168"/>
</dbReference>
<protein>
    <recommendedName>
        <fullName evidence="6">DUF2786 domain-containing protein</fullName>
    </recommendedName>
</protein>
<dbReference type="EMBL" id="CP120628">
    <property type="protein sequence ID" value="WEW58650.1"/>
    <property type="molecule type" value="Genomic_DNA"/>
</dbReference>
<dbReference type="Proteomes" id="UP001219355">
    <property type="component" value="Chromosome 2"/>
</dbReference>
<evidence type="ECO:0000259" key="2">
    <source>
        <dbReference type="Pfam" id="PF10979"/>
    </source>
</evidence>
<keyword evidence="5" id="KW-1185">Reference proteome</keyword>
<evidence type="ECO:0008006" key="6">
    <source>
        <dbReference type="Google" id="ProtNLM"/>
    </source>
</evidence>
<evidence type="ECO:0000256" key="1">
    <source>
        <dbReference type="SAM" id="MobiDB-lite"/>
    </source>
</evidence>
<feature type="region of interest" description="Disordered" evidence="1">
    <location>
        <begin position="394"/>
        <end position="425"/>
    </location>
</feature>
<dbReference type="InterPro" id="IPR024498">
    <property type="entry name" value="DUF2786"/>
</dbReference>
<feature type="domain" description="DUF2786" evidence="2">
    <location>
        <begin position="62"/>
        <end position="101"/>
    </location>
</feature>
<feature type="compositionally biased region" description="Polar residues" evidence="1">
    <location>
        <begin position="416"/>
        <end position="425"/>
    </location>
</feature>
<evidence type="ECO:0000313" key="5">
    <source>
        <dbReference type="Proteomes" id="UP001219355"/>
    </source>
</evidence>
<evidence type="ECO:0000313" key="4">
    <source>
        <dbReference type="EMBL" id="WEW58650.1"/>
    </source>
</evidence>
<dbReference type="Pfam" id="PF10979">
    <property type="entry name" value="DUF2786"/>
    <property type="match status" value="1"/>
</dbReference>
<dbReference type="Pfam" id="PF23771">
    <property type="entry name" value="DUF7168"/>
    <property type="match status" value="1"/>
</dbReference>
<evidence type="ECO:0000259" key="3">
    <source>
        <dbReference type="Pfam" id="PF23771"/>
    </source>
</evidence>
<gene>
    <name evidence="4" type="ORF">PRK78_004118</name>
</gene>